<feature type="compositionally biased region" description="Low complexity" evidence="1">
    <location>
        <begin position="159"/>
        <end position="174"/>
    </location>
</feature>
<comment type="caution">
    <text evidence="2">The sequence shown here is derived from an EMBL/GenBank/DDBJ whole genome shotgun (WGS) entry which is preliminary data.</text>
</comment>
<protein>
    <submittedName>
        <fullName evidence="2">Uncharacterized protein</fullName>
    </submittedName>
</protein>
<reference evidence="2" key="1">
    <citation type="submission" date="2021-01" db="EMBL/GenBank/DDBJ databases">
        <authorList>
            <person name="Kaushik A."/>
        </authorList>
    </citation>
    <scope>NUCLEOTIDE SEQUENCE</scope>
    <source>
        <strain evidence="2">AG6-10EEA</strain>
    </source>
</reference>
<evidence type="ECO:0000313" key="2">
    <source>
        <dbReference type="EMBL" id="CAE6525938.1"/>
    </source>
</evidence>
<gene>
    <name evidence="2" type="ORF">RDB_LOCUS159089</name>
</gene>
<evidence type="ECO:0000313" key="3">
    <source>
        <dbReference type="Proteomes" id="UP000663853"/>
    </source>
</evidence>
<dbReference type="OrthoDB" id="412874at2759"/>
<feature type="compositionally biased region" description="Low complexity" evidence="1">
    <location>
        <begin position="8"/>
        <end position="28"/>
    </location>
</feature>
<accession>A0A8H3HL14</accession>
<evidence type="ECO:0000256" key="1">
    <source>
        <dbReference type="SAM" id="MobiDB-lite"/>
    </source>
</evidence>
<feature type="compositionally biased region" description="Low complexity" evidence="1">
    <location>
        <begin position="140"/>
        <end position="149"/>
    </location>
</feature>
<dbReference type="Proteomes" id="UP000663853">
    <property type="component" value="Unassembled WGS sequence"/>
</dbReference>
<name>A0A8H3HL14_9AGAM</name>
<dbReference type="AlphaFoldDB" id="A0A8H3HL14"/>
<feature type="region of interest" description="Disordered" evidence="1">
    <location>
        <begin position="131"/>
        <end position="185"/>
    </location>
</feature>
<sequence>MPDNFQDYSYLSHPSPSGSSDSHSSNGDATSTTSSGVGFAEWTRDYNLDALYSPEFIAEMTEEEIMECLANIPVEGLLPEPQTIHPRLLQGFPPAQNVRNAASSSLRPMMMAQPNLANVPRPSFNTAGTWPAGQTQHFFPSPQQVPPSSRRATSLHPAVPTSPGSQVSSVGPPGDSQRLPLPAPGDMNNCSSCEVIM</sequence>
<proteinExistence type="predicted"/>
<dbReference type="EMBL" id="CAJMXA010003898">
    <property type="protein sequence ID" value="CAE6525938.1"/>
    <property type="molecule type" value="Genomic_DNA"/>
</dbReference>
<feature type="region of interest" description="Disordered" evidence="1">
    <location>
        <begin position="1"/>
        <end position="36"/>
    </location>
</feature>
<organism evidence="2 3">
    <name type="scientific">Rhizoctonia solani</name>
    <dbReference type="NCBI Taxonomy" id="456999"/>
    <lineage>
        <taxon>Eukaryota</taxon>
        <taxon>Fungi</taxon>
        <taxon>Dikarya</taxon>
        <taxon>Basidiomycota</taxon>
        <taxon>Agaricomycotina</taxon>
        <taxon>Agaricomycetes</taxon>
        <taxon>Cantharellales</taxon>
        <taxon>Ceratobasidiaceae</taxon>
        <taxon>Rhizoctonia</taxon>
    </lineage>
</organism>